<dbReference type="InterPro" id="IPR003593">
    <property type="entry name" value="AAA+_ATPase"/>
</dbReference>
<dbReference type="Gene3D" id="3.40.50.300">
    <property type="entry name" value="P-loop containing nucleotide triphosphate hydrolases"/>
    <property type="match status" value="1"/>
</dbReference>
<evidence type="ECO:0000313" key="11">
    <source>
        <dbReference type="Proteomes" id="UP001243757"/>
    </source>
</evidence>
<dbReference type="InterPro" id="IPR011006">
    <property type="entry name" value="CheY-like_superfamily"/>
</dbReference>
<comment type="caution">
    <text evidence="10">The sequence shown here is derived from an EMBL/GenBank/DDBJ whole genome shotgun (WGS) entry which is preliminary data.</text>
</comment>
<dbReference type="Gene3D" id="3.40.50.2300">
    <property type="match status" value="1"/>
</dbReference>
<dbReference type="InterPro" id="IPR058031">
    <property type="entry name" value="AAA_lid_NorR"/>
</dbReference>
<evidence type="ECO:0000313" key="10">
    <source>
        <dbReference type="EMBL" id="MDK3016275.1"/>
    </source>
</evidence>
<dbReference type="SUPFAM" id="SSF52540">
    <property type="entry name" value="P-loop containing nucleoside triphosphate hydrolases"/>
    <property type="match status" value="1"/>
</dbReference>
<evidence type="ECO:0000259" key="8">
    <source>
        <dbReference type="PROSITE" id="PS50045"/>
    </source>
</evidence>
<dbReference type="PANTHER" id="PTHR32071:SF17">
    <property type="entry name" value="TRANSCRIPTIONAL REGULATOR (NTRC FAMILY)"/>
    <property type="match status" value="1"/>
</dbReference>
<keyword evidence="2" id="KW-0547">Nucleotide-binding</keyword>
<keyword evidence="11" id="KW-1185">Reference proteome</keyword>
<dbReference type="PROSITE" id="PS50110">
    <property type="entry name" value="RESPONSE_REGULATORY"/>
    <property type="match status" value="1"/>
</dbReference>
<keyword evidence="1 7" id="KW-0597">Phosphoprotein</keyword>
<dbReference type="PANTHER" id="PTHR32071">
    <property type="entry name" value="TRANSCRIPTIONAL REGULATORY PROTEIN"/>
    <property type="match status" value="1"/>
</dbReference>
<keyword evidence="3" id="KW-0067">ATP-binding</keyword>
<evidence type="ECO:0000256" key="4">
    <source>
        <dbReference type="ARBA" id="ARBA00023012"/>
    </source>
</evidence>
<dbReference type="Gene3D" id="1.10.10.60">
    <property type="entry name" value="Homeodomain-like"/>
    <property type="match status" value="1"/>
</dbReference>
<dbReference type="CDD" id="cd00009">
    <property type="entry name" value="AAA"/>
    <property type="match status" value="1"/>
</dbReference>
<dbReference type="PROSITE" id="PS50045">
    <property type="entry name" value="SIGMA54_INTERACT_4"/>
    <property type="match status" value="1"/>
</dbReference>
<dbReference type="Gene3D" id="1.10.8.60">
    <property type="match status" value="1"/>
</dbReference>
<organism evidence="10 11">
    <name type="scientific">Pseudodonghicola flavimaris</name>
    <dbReference type="NCBI Taxonomy" id="3050036"/>
    <lineage>
        <taxon>Bacteria</taxon>
        <taxon>Pseudomonadati</taxon>
        <taxon>Pseudomonadota</taxon>
        <taxon>Alphaproteobacteria</taxon>
        <taxon>Rhodobacterales</taxon>
        <taxon>Paracoccaceae</taxon>
        <taxon>Pseudodonghicola</taxon>
    </lineage>
</organism>
<dbReference type="Pfam" id="PF02954">
    <property type="entry name" value="HTH_8"/>
    <property type="match status" value="1"/>
</dbReference>
<protein>
    <submittedName>
        <fullName evidence="10">Sigma-54 dependent transcriptional regulator</fullName>
    </submittedName>
</protein>
<dbReference type="InterPro" id="IPR002078">
    <property type="entry name" value="Sigma_54_int"/>
</dbReference>
<dbReference type="Proteomes" id="UP001243757">
    <property type="component" value="Unassembled WGS sequence"/>
</dbReference>
<dbReference type="Pfam" id="PF00158">
    <property type="entry name" value="Sigma54_activat"/>
    <property type="match status" value="1"/>
</dbReference>
<gene>
    <name evidence="10" type="ORF">QO033_01220</name>
</gene>
<keyword evidence="6" id="KW-0804">Transcription</keyword>
<proteinExistence type="predicted"/>
<feature type="domain" description="Response regulatory" evidence="9">
    <location>
        <begin position="3"/>
        <end position="119"/>
    </location>
</feature>
<feature type="domain" description="Sigma-54 factor interaction" evidence="8">
    <location>
        <begin position="141"/>
        <end position="366"/>
    </location>
</feature>
<feature type="modified residue" description="4-aspartylphosphate" evidence="7">
    <location>
        <position position="52"/>
    </location>
</feature>
<dbReference type="Pfam" id="PF00072">
    <property type="entry name" value="Response_reg"/>
    <property type="match status" value="1"/>
</dbReference>
<dbReference type="InterPro" id="IPR001789">
    <property type="entry name" value="Sig_transdc_resp-reg_receiver"/>
</dbReference>
<keyword evidence="5" id="KW-0805">Transcription regulation</keyword>
<dbReference type="InterPro" id="IPR025944">
    <property type="entry name" value="Sigma_54_int_dom_CS"/>
</dbReference>
<dbReference type="SMART" id="SM00382">
    <property type="entry name" value="AAA"/>
    <property type="match status" value="1"/>
</dbReference>
<dbReference type="InterPro" id="IPR009057">
    <property type="entry name" value="Homeodomain-like_sf"/>
</dbReference>
<evidence type="ECO:0000256" key="7">
    <source>
        <dbReference type="PROSITE-ProRule" id="PRU00169"/>
    </source>
</evidence>
<evidence type="ECO:0000259" key="9">
    <source>
        <dbReference type="PROSITE" id="PS50110"/>
    </source>
</evidence>
<keyword evidence="4" id="KW-0902">Two-component regulatory system</keyword>
<dbReference type="PROSITE" id="PS00688">
    <property type="entry name" value="SIGMA54_INTERACT_3"/>
    <property type="match status" value="1"/>
</dbReference>
<dbReference type="InterPro" id="IPR002197">
    <property type="entry name" value="HTH_Fis"/>
</dbReference>
<dbReference type="SUPFAM" id="SSF52172">
    <property type="entry name" value="CheY-like"/>
    <property type="match status" value="1"/>
</dbReference>
<dbReference type="CDD" id="cd17550">
    <property type="entry name" value="REC_NtrX-like"/>
    <property type="match status" value="1"/>
</dbReference>
<dbReference type="SMART" id="SM00448">
    <property type="entry name" value="REC"/>
    <property type="match status" value="1"/>
</dbReference>
<dbReference type="EMBL" id="JASNJD010000001">
    <property type="protein sequence ID" value="MDK3016275.1"/>
    <property type="molecule type" value="Genomic_DNA"/>
</dbReference>
<evidence type="ECO:0000256" key="1">
    <source>
        <dbReference type="ARBA" id="ARBA00022553"/>
    </source>
</evidence>
<dbReference type="InterPro" id="IPR027417">
    <property type="entry name" value="P-loop_NTPase"/>
</dbReference>
<sequence length="475" mass="52499">MSDILIVDDERDIRELISDILEDEGYATRKAGSSDECMAAINIEAPALLILDIWLKDSRMDGIDILKTVKRDNPDVPVVIISGHGNIEIAVAAIKQGAYDFIEKPFNIDQLMVVIRRAMEASRLRRENSALKRREVTTTEMIGHSAAFRALMGQLDKVTKSNGRVMLTGPAGSGKEIAARYIHANSSRATAPFVSVNCASIEPERMEEVLFGRETQERGVEPGLLEEAHGGVIFFDEVADMPPGTQSKILRVLVDQQFQRVGATDKVRVDLRVISSTNRDLEMEIAAGRFREELYHRLNVVPIAVPSLEDRREDIPLLAGHFIESCHASQGLPLRELTEEAAALMQTMVWPGNVRQLKNLIERVLILGEGTGPIEARELPSDEEKAADDGRVVLSGALATLPLREAREAFEREYLLTQINRFGGNISRTASFVGMERSALHRKLKSLGVVTTTKSGARVARVDETVDETVDEAVD</sequence>
<name>A0ABT7EVB5_9RHOB</name>
<dbReference type="RefSeq" id="WP_284479094.1">
    <property type="nucleotide sequence ID" value="NZ_JASNJD010000001.1"/>
</dbReference>
<evidence type="ECO:0000256" key="3">
    <source>
        <dbReference type="ARBA" id="ARBA00022840"/>
    </source>
</evidence>
<evidence type="ECO:0000256" key="5">
    <source>
        <dbReference type="ARBA" id="ARBA00023015"/>
    </source>
</evidence>
<dbReference type="SUPFAM" id="SSF46689">
    <property type="entry name" value="Homeodomain-like"/>
    <property type="match status" value="1"/>
</dbReference>
<reference evidence="10 11" key="1">
    <citation type="submission" date="2023-05" db="EMBL/GenBank/DDBJ databases">
        <title>Pseudodonghicola sp. nov.</title>
        <authorList>
            <person name="Huang J."/>
        </authorList>
    </citation>
    <scope>NUCLEOTIDE SEQUENCE [LARGE SCALE GENOMIC DNA]</scope>
    <source>
        <strain evidence="10 11">IC7</strain>
    </source>
</reference>
<accession>A0ABT7EVB5</accession>
<evidence type="ECO:0000256" key="6">
    <source>
        <dbReference type="ARBA" id="ARBA00023163"/>
    </source>
</evidence>
<evidence type="ECO:0000256" key="2">
    <source>
        <dbReference type="ARBA" id="ARBA00022741"/>
    </source>
</evidence>
<dbReference type="Pfam" id="PF25601">
    <property type="entry name" value="AAA_lid_14"/>
    <property type="match status" value="1"/>
</dbReference>